<dbReference type="GO" id="GO:0016747">
    <property type="term" value="F:acyltransferase activity, transferring groups other than amino-acyl groups"/>
    <property type="evidence" value="ECO:0007669"/>
    <property type="project" value="InterPro"/>
</dbReference>
<keyword evidence="1" id="KW-0808">Transferase</keyword>
<name>A0A939DAD2_CLOAM</name>
<evidence type="ECO:0000256" key="2">
    <source>
        <dbReference type="ARBA" id="ARBA00023315"/>
    </source>
</evidence>
<dbReference type="PANTHER" id="PTHR43420">
    <property type="entry name" value="ACETYLTRANSFERASE"/>
    <property type="match status" value="1"/>
</dbReference>
<dbReference type="SUPFAM" id="SSF55729">
    <property type="entry name" value="Acyl-CoA N-acyltransferases (Nat)"/>
    <property type="match status" value="1"/>
</dbReference>
<keyword evidence="5" id="KW-1185">Reference proteome</keyword>
<keyword evidence="2" id="KW-0012">Acyltransferase</keyword>
<dbReference type="AlphaFoldDB" id="A0A939DAD2"/>
<evidence type="ECO:0000259" key="3">
    <source>
        <dbReference type="PROSITE" id="PS51186"/>
    </source>
</evidence>
<accession>A0A939DAD2</accession>
<dbReference type="PANTHER" id="PTHR43420:SF12">
    <property type="entry name" value="N-ACETYLTRANSFERASE DOMAIN-CONTAINING PROTEIN"/>
    <property type="match status" value="1"/>
</dbReference>
<evidence type="ECO:0000313" key="4">
    <source>
        <dbReference type="EMBL" id="MBN7773977.1"/>
    </source>
</evidence>
<dbReference type="InterPro" id="IPR016181">
    <property type="entry name" value="Acyl_CoA_acyltransferase"/>
</dbReference>
<proteinExistence type="predicted"/>
<sequence>MDEKNTTNSIRIGTVNDIQLILQFRRSMFEEIGVEESLFIENVQEILLDLYMKELKADRIRHFIAYDVNDRPIAVMGSLMKTDFPYYLFKPGFYGWIIDAYTVKEYRGQGLATKLLELNSEWLKEKGAQEIKLIASGNEARRVYEKFGFKATWEMSLNLSKVKTFNEIIEQR</sequence>
<dbReference type="InterPro" id="IPR000182">
    <property type="entry name" value="GNAT_dom"/>
</dbReference>
<dbReference type="Gene3D" id="3.40.630.30">
    <property type="match status" value="1"/>
</dbReference>
<dbReference type="PROSITE" id="PS51186">
    <property type="entry name" value="GNAT"/>
    <property type="match status" value="1"/>
</dbReference>
<dbReference type="Pfam" id="PF00583">
    <property type="entry name" value="Acetyltransf_1"/>
    <property type="match status" value="1"/>
</dbReference>
<dbReference type="RefSeq" id="WP_206582813.1">
    <property type="nucleotide sequence ID" value="NZ_JAFJZZ010000005.1"/>
</dbReference>
<gene>
    <name evidence="4" type="ORF">JYB65_11440</name>
</gene>
<comment type="caution">
    <text evidence="4">The sequence shown here is derived from an EMBL/GenBank/DDBJ whole genome shotgun (WGS) entry which is preliminary data.</text>
</comment>
<dbReference type="CDD" id="cd04301">
    <property type="entry name" value="NAT_SF"/>
    <property type="match status" value="1"/>
</dbReference>
<dbReference type="InterPro" id="IPR050680">
    <property type="entry name" value="YpeA/RimI_acetyltransf"/>
</dbReference>
<dbReference type="EMBL" id="JAFJZZ010000005">
    <property type="protein sequence ID" value="MBN7773977.1"/>
    <property type="molecule type" value="Genomic_DNA"/>
</dbReference>
<reference evidence="4" key="1">
    <citation type="submission" date="2021-02" db="EMBL/GenBank/DDBJ databases">
        <title>Abyssanaerobacter marinus gen.nov., sp., nov, anaerobic bacterium isolated from the Onnuri vent field of Indian Ocean and suggestion of Mogibacteriaceae fam. nov., and proposal of reclassification of ambiguous this family's genus member.</title>
        <authorList>
            <person name="Kim Y.J."/>
            <person name="Yang J.-A."/>
        </authorList>
    </citation>
    <scope>NUCLEOTIDE SEQUENCE</scope>
    <source>
        <strain evidence="4">DSM 2634</strain>
    </source>
</reference>
<evidence type="ECO:0000313" key="5">
    <source>
        <dbReference type="Proteomes" id="UP000664545"/>
    </source>
</evidence>
<dbReference type="Proteomes" id="UP000664545">
    <property type="component" value="Unassembled WGS sequence"/>
</dbReference>
<evidence type="ECO:0000256" key="1">
    <source>
        <dbReference type="ARBA" id="ARBA00022679"/>
    </source>
</evidence>
<organism evidence="4 5">
    <name type="scientific">Clostridium aminobutyricum</name>
    <dbReference type="NCBI Taxonomy" id="33953"/>
    <lineage>
        <taxon>Bacteria</taxon>
        <taxon>Bacillati</taxon>
        <taxon>Bacillota</taxon>
        <taxon>Clostridia</taxon>
        <taxon>Eubacteriales</taxon>
        <taxon>Clostridiaceae</taxon>
        <taxon>Clostridium</taxon>
    </lineage>
</organism>
<feature type="domain" description="N-acetyltransferase" evidence="3">
    <location>
        <begin position="8"/>
        <end position="172"/>
    </location>
</feature>
<protein>
    <submittedName>
        <fullName evidence="4">GNAT family N-acetyltransferase</fullName>
    </submittedName>
</protein>